<dbReference type="RefSeq" id="WP_012230549.1">
    <property type="nucleotide sequence ID" value="NZ_HG422565.1"/>
</dbReference>
<dbReference type="OrthoDB" id="10015485at2"/>
<accession>R4Z4H9</accession>
<comment type="caution">
    <text evidence="1">The sequence shown here is derived from an EMBL/GenBank/DDBJ whole genome shotgun (WGS) entry which is preliminary data.</text>
</comment>
<protein>
    <submittedName>
        <fullName evidence="1">Uncharacterized protein</fullName>
    </submittedName>
</protein>
<keyword evidence="2" id="KW-1185">Reference proteome</keyword>
<proteinExistence type="predicted"/>
<dbReference type="AlphaFoldDB" id="R4Z4H9"/>
<organism evidence="1 2">
    <name type="scientific">Candidatus Neomicrothrix parvicella RN1</name>
    <dbReference type="NCBI Taxonomy" id="1229780"/>
    <lineage>
        <taxon>Bacteria</taxon>
        <taxon>Bacillati</taxon>
        <taxon>Actinomycetota</taxon>
        <taxon>Acidimicrobiia</taxon>
        <taxon>Acidimicrobiales</taxon>
        <taxon>Microthrixaceae</taxon>
        <taxon>Candidatus Neomicrothrix</taxon>
    </lineage>
</organism>
<dbReference type="STRING" id="1229780.BN381_80173"/>
<evidence type="ECO:0000313" key="1">
    <source>
        <dbReference type="EMBL" id="CCM65643.1"/>
    </source>
</evidence>
<gene>
    <name evidence="1" type="ORF">BN381_80173</name>
</gene>
<dbReference type="EMBL" id="CANL01000078">
    <property type="protein sequence ID" value="CCM65643.1"/>
    <property type="molecule type" value="Genomic_DNA"/>
</dbReference>
<reference evidence="1 2" key="1">
    <citation type="journal article" date="2013" name="ISME J.">
        <title>Metabolic model for the filamentous 'Candidatus Microthrix parvicella' based on genomic and metagenomic analyses.</title>
        <authorList>
            <person name="Jon McIlroy S."/>
            <person name="Kristiansen R."/>
            <person name="Albertsen M."/>
            <person name="Michael Karst S."/>
            <person name="Rossetti S."/>
            <person name="Lund Nielsen J."/>
            <person name="Tandoi V."/>
            <person name="James Seviour R."/>
            <person name="Nielsen P.H."/>
        </authorList>
    </citation>
    <scope>NUCLEOTIDE SEQUENCE [LARGE SCALE GENOMIC DNA]</scope>
    <source>
        <strain evidence="1 2">RN1</strain>
    </source>
</reference>
<evidence type="ECO:0000313" key="2">
    <source>
        <dbReference type="Proteomes" id="UP000018291"/>
    </source>
</evidence>
<dbReference type="Proteomes" id="UP000018291">
    <property type="component" value="Unassembled WGS sequence"/>
</dbReference>
<name>R4Z4H9_9ACTN</name>
<dbReference type="HOGENOM" id="CLU_2116541_0_0_11"/>
<sequence length="114" mass="12165">MLRASATRTDRPLNLAAVTDPTQDSQLEWGRELLVFTDAALARDRAAMRSAREALKLVAGPEAVVRAAGCVGNFQIMNRLMDTLGVPVSRAGLALAEELGLDLPDHLMPVPGTT</sequence>